<dbReference type="InterPro" id="IPR000994">
    <property type="entry name" value="Pept_M24"/>
</dbReference>
<dbReference type="Gene3D" id="3.40.350.10">
    <property type="entry name" value="Creatinase/prolidase N-terminal domain"/>
    <property type="match status" value="1"/>
</dbReference>
<dbReference type="InterPro" id="IPR001714">
    <property type="entry name" value="Pept_M24_MAP"/>
</dbReference>
<comment type="caution">
    <text evidence="3">The sequence shown here is derived from an EMBL/GenBank/DDBJ whole genome shotgun (WGS) entry which is preliminary data.</text>
</comment>
<evidence type="ECO:0000259" key="2">
    <source>
        <dbReference type="Pfam" id="PF01321"/>
    </source>
</evidence>
<dbReference type="InterPro" id="IPR000587">
    <property type="entry name" value="Creatinase_N"/>
</dbReference>
<feature type="domain" description="Peptidase M24" evidence="1">
    <location>
        <begin position="168"/>
        <end position="368"/>
    </location>
</feature>
<keyword evidence="4" id="KW-1185">Reference proteome</keyword>
<organism evidence="3 4">
    <name type="scientific">Sulfitobacter sediminilitoris</name>
    <dbReference type="NCBI Taxonomy" id="2698830"/>
    <lineage>
        <taxon>Bacteria</taxon>
        <taxon>Pseudomonadati</taxon>
        <taxon>Pseudomonadota</taxon>
        <taxon>Alphaproteobacteria</taxon>
        <taxon>Rhodobacterales</taxon>
        <taxon>Roseobacteraceae</taxon>
        <taxon>Sulfitobacter</taxon>
    </lineage>
</organism>
<name>A0A6P0CBT6_9RHOB</name>
<dbReference type="Gene3D" id="3.90.230.10">
    <property type="entry name" value="Creatinase/methionine aminopeptidase superfamily"/>
    <property type="match status" value="1"/>
</dbReference>
<dbReference type="GO" id="GO:0008235">
    <property type="term" value="F:metalloexopeptidase activity"/>
    <property type="evidence" value="ECO:0007669"/>
    <property type="project" value="UniProtKB-ARBA"/>
</dbReference>
<gene>
    <name evidence="3" type="ORF">GV827_09385</name>
</gene>
<proteinExistence type="predicted"/>
<feature type="domain" description="Creatinase N-terminal" evidence="2">
    <location>
        <begin position="16"/>
        <end position="160"/>
    </location>
</feature>
<dbReference type="CDD" id="cd01066">
    <property type="entry name" value="APP_MetAP"/>
    <property type="match status" value="1"/>
</dbReference>
<dbReference type="InterPro" id="IPR036005">
    <property type="entry name" value="Creatinase/aminopeptidase-like"/>
</dbReference>
<evidence type="ECO:0000313" key="3">
    <source>
        <dbReference type="EMBL" id="NEK22616.1"/>
    </source>
</evidence>
<dbReference type="Pfam" id="PF01321">
    <property type="entry name" value="Creatinase_N"/>
    <property type="match status" value="1"/>
</dbReference>
<dbReference type="SUPFAM" id="SSF55920">
    <property type="entry name" value="Creatinase/aminopeptidase"/>
    <property type="match status" value="1"/>
</dbReference>
<dbReference type="AlphaFoldDB" id="A0A6P0CBT6"/>
<dbReference type="InterPro" id="IPR029149">
    <property type="entry name" value="Creatin/AminoP/Spt16_N"/>
</dbReference>
<protein>
    <submittedName>
        <fullName evidence="3">M24 family metallopeptidase</fullName>
    </submittedName>
</protein>
<dbReference type="Proteomes" id="UP000468591">
    <property type="component" value="Unassembled WGS sequence"/>
</dbReference>
<evidence type="ECO:0000313" key="4">
    <source>
        <dbReference type="Proteomes" id="UP000468591"/>
    </source>
</evidence>
<dbReference type="SUPFAM" id="SSF53092">
    <property type="entry name" value="Creatinase/prolidase N-terminal domain"/>
    <property type="match status" value="1"/>
</dbReference>
<dbReference type="GO" id="GO:0004177">
    <property type="term" value="F:aminopeptidase activity"/>
    <property type="evidence" value="ECO:0007669"/>
    <property type="project" value="UniProtKB-ARBA"/>
</dbReference>
<dbReference type="PANTHER" id="PTHR46112">
    <property type="entry name" value="AMINOPEPTIDASE"/>
    <property type="match status" value="1"/>
</dbReference>
<dbReference type="InterPro" id="IPR050659">
    <property type="entry name" value="Peptidase_M24B"/>
</dbReference>
<dbReference type="RefSeq" id="WP_164353525.1">
    <property type="nucleotide sequence ID" value="NZ_JAABNT010000004.1"/>
</dbReference>
<dbReference type="EMBL" id="JAABNT010000004">
    <property type="protein sequence ID" value="NEK22616.1"/>
    <property type="molecule type" value="Genomic_DNA"/>
</dbReference>
<evidence type="ECO:0000259" key="1">
    <source>
        <dbReference type="Pfam" id="PF00557"/>
    </source>
</evidence>
<sequence>MSLPMRGFAVEEFRSRTARAQVLMQDAQLSALLLTTEPEVRYYTGYLTRFWESPTRPWYLVIPPAGDPIAVVPSIGAHLMGQTWVQDIRTWQAPDYQDDGVGLLLDALKEVTPSDGQIGVADQMESHLRMPLADFRTLEDGLGARRIVSDAQITQRLRLVKSDAEVSKIKTATTIANRAFDRVPEIALVGKPLATIFRDFQRLCLEEGADWVPYLAGGAAQGGYGDVISPATDSPLKHGDVLMLDTGLVWDGYFCDFDRNYSLGEPSREVANAHATLIEATQAAFDEARPGTLISDLFHKMNTLVNPGENGSDAGRLGHGLGMQLTEWPSIIPQDQTVLEAGMVLTLEPGIAMPDGKIMVHEEDILITPEGAEFLSSPQPSDIRILS</sequence>
<reference evidence="3 4" key="1">
    <citation type="submission" date="2020-01" db="EMBL/GenBank/DDBJ databases">
        <title>Sulfitobacter sediminilitoris sp. nov., isolated from a tidal flat.</title>
        <authorList>
            <person name="Park S."/>
            <person name="Yoon J.-H."/>
        </authorList>
    </citation>
    <scope>NUCLEOTIDE SEQUENCE [LARGE SCALE GENOMIC DNA]</scope>
    <source>
        <strain evidence="3 4">JBTF-M27</strain>
    </source>
</reference>
<dbReference type="PRINTS" id="PR00599">
    <property type="entry name" value="MAPEPTIDASE"/>
</dbReference>
<dbReference type="PANTHER" id="PTHR46112:SF2">
    <property type="entry name" value="XAA-PRO AMINOPEPTIDASE P-RELATED"/>
    <property type="match status" value="1"/>
</dbReference>
<accession>A0A6P0CBT6</accession>
<dbReference type="Pfam" id="PF00557">
    <property type="entry name" value="Peptidase_M24"/>
    <property type="match status" value="1"/>
</dbReference>